<dbReference type="Gene3D" id="1.20.81.30">
    <property type="entry name" value="Type II secretion system (T2SS), domain F"/>
    <property type="match status" value="1"/>
</dbReference>
<organism evidence="8 9">
    <name type="scientific">Eiseniibacteriota bacterium</name>
    <dbReference type="NCBI Taxonomy" id="2212470"/>
    <lineage>
        <taxon>Bacteria</taxon>
        <taxon>Candidatus Eiseniibacteriota</taxon>
    </lineage>
</organism>
<feature type="transmembrane region" description="Helical" evidence="6">
    <location>
        <begin position="259"/>
        <end position="279"/>
    </location>
</feature>
<feature type="transmembrane region" description="Helical" evidence="6">
    <location>
        <begin position="85"/>
        <end position="108"/>
    </location>
</feature>
<evidence type="ECO:0000313" key="9">
    <source>
        <dbReference type="Proteomes" id="UP000320184"/>
    </source>
</evidence>
<feature type="transmembrane region" description="Helical" evidence="6">
    <location>
        <begin position="295"/>
        <end position="314"/>
    </location>
</feature>
<dbReference type="EMBL" id="VBOT01000183">
    <property type="protein sequence ID" value="TMQ47442.1"/>
    <property type="molecule type" value="Genomic_DNA"/>
</dbReference>
<comment type="subcellular location">
    <subcellularLocation>
        <location evidence="1">Cell membrane</location>
        <topology evidence="1">Multi-pass membrane protein</topology>
    </subcellularLocation>
</comment>
<accession>A0A538S7S7</accession>
<sequence>MILIASILIAVAVALAIVGLAFQRREAKLRALAQRLQGIGDVSAPSEGVSVERDARYSALPWLDRTLRRLSIGERLEMLLYQAGMNLRAGALVLLLAAAAIGGYFLGLMLFHRVFPALVFMSALGAAPYLYVRIRKAQRMAAFRAAFPDSLDLLVSGLRAGLSFSAAMQIVAEESPEPVAGEFAITVEEQALGLDVREAMGNLTRRVDLLDLRFFVTAVLLQRETGGNLAEVLSNSAALIRERFKVMGDIQTFTAQGKLSAGILVALPVIVGLMTYMMAPDYFIPMVAAEAGRKALWFAGFLQLLGMFVIFKIANIKV</sequence>
<keyword evidence="3 6" id="KW-0812">Transmembrane</keyword>
<gene>
    <name evidence="8" type="ORF">E6K73_13635</name>
</gene>
<evidence type="ECO:0000256" key="1">
    <source>
        <dbReference type="ARBA" id="ARBA00004651"/>
    </source>
</evidence>
<dbReference type="InterPro" id="IPR018076">
    <property type="entry name" value="T2SS_GspF_dom"/>
</dbReference>
<evidence type="ECO:0000256" key="3">
    <source>
        <dbReference type="ARBA" id="ARBA00022692"/>
    </source>
</evidence>
<dbReference type="AlphaFoldDB" id="A0A538S7S7"/>
<evidence type="ECO:0000256" key="6">
    <source>
        <dbReference type="SAM" id="Phobius"/>
    </source>
</evidence>
<feature type="transmembrane region" description="Helical" evidence="6">
    <location>
        <begin position="114"/>
        <end position="132"/>
    </location>
</feature>
<dbReference type="GO" id="GO:0005886">
    <property type="term" value="C:plasma membrane"/>
    <property type="evidence" value="ECO:0007669"/>
    <property type="project" value="UniProtKB-SubCell"/>
</dbReference>
<keyword evidence="4 6" id="KW-1133">Transmembrane helix</keyword>
<evidence type="ECO:0000256" key="5">
    <source>
        <dbReference type="ARBA" id="ARBA00023136"/>
    </source>
</evidence>
<dbReference type="InterPro" id="IPR042094">
    <property type="entry name" value="T2SS_GspF_sf"/>
</dbReference>
<dbReference type="PANTHER" id="PTHR35007">
    <property type="entry name" value="INTEGRAL MEMBRANE PROTEIN-RELATED"/>
    <property type="match status" value="1"/>
</dbReference>
<evidence type="ECO:0000259" key="7">
    <source>
        <dbReference type="Pfam" id="PF00482"/>
    </source>
</evidence>
<keyword evidence="2" id="KW-1003">Cell membrane</keyword>
<dbReference type="PANTHER" id="PTHR35007:SF1">
    <property type="entry name" value="PILUS ASSEMBLY PROTEIN"/>
    <property type="match status" value="1"/>
</dbReference>
<name>A0A538S7S7_UNCEI</name>
<feature type="transmembrane region" description="Helical" evidence="6">
    <location>
        <begin position="6"/>
        <end position="22"/>
    </location>
</feature>
<evidence type="ECO:0000256" key="2">
    <source>
        <dbReference type="ARBA" id="ARBA00022475"/>
    </source>
</evidence>
<protein>
    <recommendedName>
        <fullName evidence="7">Type II secretion system protein GspF domain-containing protein</fullName>
    </recommendedName>
</protein>
<dbReference type="Proteomes" id="UP000320184">
    <property type="component" value="Unassembled WGS sequence"/>
</dbReference>
<proteinExistence type="predicted"/>
<evidence type="ECO:0000256" key="4">
    <source>
        <dbReference type="ARBA" id="ARBA00022989"/>
    </source>
</evidence>
<evidence type="ECO:0000313" key="8">
    <source>
        <dbReference type="EMBL" id="TMQ47442.1"/>
    </source>
</evidence>
<feature type="domain" description="Type II secretion system protein GspF" evidence="7">
    <location>
        <begin position="151"/>
        <end position="275"/>
    </location>
</feature>
<reference evidence="8 9" key="1">
    <citation type="journal article" date="2019" name="Nat. Microbiol.">
        <title>Mediterranean grassland soil C-N compound turnover is dependent on rainfall and depth, and is mediated by genomically divergent microorganisms.</title>
        <authorList>
            <person name="Diamond S."/>
            <person name="Andeer P.F."/>
            <person name="Li Z."/>
            <person name="Crits-Christoph A."/>
            <person name="Burstein D."/>
            <person name="Anantharaman K."/>
            <person name="Lane K.R."/>
            <person name="Thomas B.C."/>
            <person name="Pan C."/>
            <person name="Northen T.R."/>
            <person name="Banfield J.F."/>
        </authorList>
    </citation>
    <scope>NUCLEOTIDE SEQUENCE [LARGE SCALE GENOMIC DNA]</scope>
    <source>
        <strain evidence="8">WS_3</strain>
    </source>
</reference>
<keyword evidence="5 6" id="KW-0472">Membrane</keyword>
<comment type="caution">
    <text evidence="8">The sequence shown here is derived from an EMBL/GenBank/DDBJ whole genome shotgun (WGS) entry which is preliminary data.</text>
</comment>
<dbReference type="Pfam" id="PF00482">
    <property type="entry name" value="T2SSF"/>
    <property type="match status" value="1"/>
</dbReference>